<dbReference type="AlphaFoldDB" id="A0A081C950"/>
<dbReference type="Gene3D" id="1.10.1740.10">
    <property type="match status" value="1"/>
</dbReference>
<sequence>MASATDYERQLHERLLQKEETASAELCCHFLEPLIQRFKRIFWDVALRDETLICDAVTDALLNYIDNPSQYDPQRRSLEGYLKMSAEGDLKNALDKEKRRQEHFEKKPVELSLISRKGIMKGESTPEQQIVTKEIQEQLQRIFPEKSDQGLADAILSGVRETSHYVEILGITHLPEHEQRIQVKRAKDRIKVKLKRTNWNKL</sequence>
<dbReference type="eggNOG" id="COG1595">
    <property type="taxonomic scope" value="Bacteria"/>
</dbReference>
<evidence type="ECO:0000313" key="2">
    <source>
        <dbReference type="Proteomes" id="UP000030661"/>
    </source>
</evidence>
<accession>A0A081C950</accession>
<reference evidence="1" key="1">
    <citation type="journal article" date="2015" name="PeerJ">
        <title>First genomic representation of candidate bacterial phylum KSB3 points to enhanced environmental sensing as a trigger of wastewater bulking.</title>
        <authorList>
            <person name="Sekiguchi Y."/>
            <person name="Ohashi A."/>
            <person name="Parks D.H."/>
            <person name="Yamauchi T."/>
            <person name="Tyson G.W."/>
            <person name="Hugenholtz P."/>
        </authorList>
    </citation>
    <scope>NUCLEOTIDE SEQUENCE [LARGE SCALE GENOMIC DNA]</scope>
</reference>
<protein>
    <submittedName>
        <fullName evidence="1">Uncharacterized protein</fullName>
    </submittedName>
</protein>
<dbReference type="Proteomes" id="UP000030661">
    <property type="component" value="Unassembled WGS sequence"/>
</dbReference>
<proteinExistence type="predicted"/>
<name>A0A081C950_VECG1</name>
<dbReference type="EMBL" id="DF820477">
    <property type="protein sequence ID" value="GAK61105.1"/>
    <property type="molecule type" value="Genomic_DNA"/>
</dbReference>
<evidence type="ECO:0000313" key="1">
    <source>
        <dbReference type="EMBL" id="GAK61105.1"/>
    </source>
</evidence>
<gene>
    <name evidence="1" type="ORF">U27_01003</name>
</gene>
<keyword evidence="2" id="KW-1185">Reference proteome</keyword>
<organism evidence="1">
    <name type="scientific">Vecturithrix granuli</name>
    <dbReference type="NCBI Taxonomy" id="1499967"/>
    <lineage>
        <taxon>Bacteria</taxon>
        <taxon>Candidatus Moduliflexota</taxon>
        <taxon>Candidatus Vecturitrichia</taxon>
        <taxon>Candidatus Vecturitrichales</taxon>
        <taxon>Candidatus Vecturitrichaceae</taxon>
        <taxon>Candidatus Vecturithrix</taxon>
    </lineage>
</organism>
<dbReference type="STRING" id="1499967.U27_01003"/>
<dbReference type="HOGENOM" id="CLU_1298987_0_0_0"/>